<dbReference type="EMBL" id="JANEYF010000392">
    <property type="protein sequence ID" value="KAJ8970228.1"/>
    <property type="molecule type" value="Genomic_DNA"/>
</dbReference>
<accession>A0AAV8ZSI7</accession>
<protein>
    <submittedName>
        <fullName evidence="1">Uncharacterized protein</fullName>
    </submittedName>
</protein>
<organism evidence="1 2">
    <name type="scientific">Rhamnusium bicolor</name>
    <dbReference type="NCBI Taxonomy" id="1586634"/>
    <lineage>
        <taxon>Eukaryota</taxon>
        <taxon>Metazoa</taxon>
        <taxon>Ecdysozoa</taxon>
        <taxon>Arthropoda</taxon>
        <taxon>Hexapoda</taxon>
        <taxon>Insecta</taxon>
        <taxon>Pterygota</taxon>
        <taxon>Neoptera</taxon>
        <taxon>Endopterygota</taxon>
        <taxon>Coleoptera</taxon>
        <taxon>Polyphaga</taxon>
        <taxon>Cucujiformia</taxon>
        <taxon>Chrysomeloidea</taxon>
        <taxon>Cerambycidae</taxon>
        <taxon>Lepturinae</taxon>
        <taxon>Rhagiini</taxon>
        <taxon>Rhamnusium</taxon>
    </lineage>
</organism>
<dbReference type="Proteomes" id="UP001162156">
    <property type="component" value="Unassembled WGS sequence"/>
</dbReference>
<evidence type="ECO:0000313" key="1">
    <source>
        <dbReference type="EMBL" id="KAJ8970228.1"/>
    </source>
</evidence>
<sequence length="78" mass="9055">MATCVLHNYLTEDACYWTEDENEVSHTATQTFHNLQGIGGNSAQEALEIRERFKNYFTSENGSVDWQLKAVRRGRRMQ</sequence>
<comment type="caution">
    <text evidence="1">The sequence shown here is derived from an EMBL/GenBank/DDBJ whole genome shotgun (WGS) entry which is preliminary data.</text>
</comment>
<gene>
    <name evidence="1" type="ORF">NQ314_001319</name>
</gene>
<proteinExistence type="predicted"/>
<name>A0AAV8ZSI7_9CUCU</name>
<dbReference type="AlphaFoldDB" id="A0AAV8ZSI7"/>
<evidence type="ECO:0000313" key="2">
    <source>
        <dbReference type="Proteomes" id="UP001162156"/>
    </source>
</evidence>
<reference evidence="1" key="1">
    <citation type="journal article" date="2023" name="Insect Mol. Biol.">
        <title>Genome sequencing provides insights into the evolution of gene families encoding plant cell wall-degrading enzymes in longhorned beetles.</title>
        <authorList>
            <person name="Shin N.R."/>
            <person name="Okamura Y."/>
            <person name="Kirsch R."/>
            <person name="Pauchet Y."/>
        </authorList>
    </citation>
    <scope>NUCLEOTIDE SEQUENCE</scope>
    <source>
        <strain evidence="1">RBIC_L_NR</strain>
    </source>
</reference>
<keyword evidence="2" id="KW-1185">Reference proteome</keyword>